<proteinExistence type="predicted"/>
<reference evidence="2 3" key="1">
    <citation type="submission" date="2022-11" db="EMBL/GenBank/DDBJ databases">
        <title>Minimal conservation of predation-associated metabolite biosynthetic gene clusters underscores biosynthetic potential of Myxococcota including descriptions for ten novel species: Archangium lansinium sp. nov., Myxococcus landrumus sp. nov., Nannocystis bai.</title>
        <authorList>
            <person name="Ahearne A."/>
            <person name="Stevens C."/>
            <person name="Dowd S."/>
        </authorList>
    </citation>
    <scope>NUCLEOTIDE SEQUENCE [LARGE SCALE GENOMIC DNA]</scope>
    <source>
        <strain evidence="2 3">NCELM</strain>
    </source>
</reference>
<dbReference type="SMART" id="SM00248">
    <property type="entry name" value="ANK"/>
    <property type="match status" value="6"/>
</dbReference>
<protein>
    <submittedName>
        <fullName evidence="2">Ankyrin repeat domain-containing protein</fullName>
    </submittedName>
</protein>
<organism evidence="2 3">
    <name type="scientific">Nannocystis radixulma</name>
    <dbReference type="NCBI Taxonomy" id="2995305"/>
    <lineage>
        <taxon>Bacteria</taxon>
        <taxon>Pseudomonadati</taxon>
        <taxon>Myxococcota</taxon>
        <taxon>Polyangia</taxon>
        <taxon>Nannocystales</taxon>
        <taxon>Nannocystaceae</taxon>
        <taxon>Nannocystis</taxon>
    </lineage>
</organism>
<dbReference type="EMBL" id="JAQNDN010000001">
    <property type="protein sequence ID" value="MDC0666509.1"/>
    <property type="molecule type" value="Genomic_DNA"/>
</dbReference>
<dbReference type="Proteomes" id="UP001217838">
    <property type="component" value="Unassembled WGS sequence"/>
</dbReference>
<name>A0ABT5AZ02_9BACT</name>
<evidence type="ECO:0000313" key="2">
    <source>
        <dbReference type="EMBL" id="MDC0666509.1"/>
    </source>
</evidence>
<dbReference type="Pfam" id="PF21196">
    <property type="entry name" value="PcrA_UvrD_tudor"/>
    <property type="match status" value="1"/>
</dbReference>
<dbReference type="PANTHER" id="PTHR46224">
    <property type="entry name" value="ANKYRIN REPEAT FAMILY PROTEIN"/>
    <property type="match status" value="1"/>
</dbReference>
<dbReference type="Pfam" id="PF12796">
    <property type="entry name" value="Ank_2"/>
    <property type="match status" value="2"/>
</dbReference>
<dbReference type="RefSeq" id="WP_271994083.1">
    <property type="nucleotide sequence ID" value="NZ_JAQNDN010000001.1"/>
</dbReference>
<dbReference type="Gene3D" id="1.25.40.20">
    <property type="entry name" value="Ankyrin repeat-containing domain"/>
    <property type="match status" value="4"/>
</dbReference>
<feature type="repeat" description="ANK" evidence="1">
    <location>
        <begin position="376"/>
        <end position="402"/>
    </location>
</feature>
<dbReference type="SUPFAM" id="SSF48403">
    <property type="entry name" value="Ankyrin repeat"/>
    <property type="match status" value="1"/>
</dbReference>
<evidence type="ECO:0000313" key="3">
    <source>
        <dbReference type="Proteomes" id="UP001217838"/>
    </source>
</evidence>
<dbReference type="InterPro" id="IPR036770">
    <property type="entry name" value="Ankyrin_rpt-contain_sf"/>
</dbReference>
<dbReference type="PROSITE" id="PS50297">
    <property type="entry name" value="ANK_REP_REGION"/>
    <property type="match status" value="2"/>
</dbReference>
<feature type="repeat" description="ANK" evidence="1">
    <location>
        <begin position="142"/>
        <end position="175"/>
    </location>
</feature>
<comment type="caution">
    <text evidence="2">The sequence shown here is derived from an EMBL/GenBank/DDBJ whole genome shotgun (WGS) entry which is preliminary data.</text>
</comment>
<dbReference type="PROSITE" id="PS50088">
    <property type="entry name" value="ANK_REPEAT"/>
    <property type="match status" value="2"/>
</dbReference>
<dbReference type="InterPro" id="IPR051616">
    <property type="entry name" value="Cul2-RING_E3_ligase_SR"/>
</dbReference>
<dbReference type="InterPro" id="IPR002110">
    <property type="entry name" value="Ankyrin_rpt"/>
</dbReference>
<dbReference type="PANTHER" id="PTHR46224:SF6">
    <property type="entry name" value="ANKYRIN REPEAT FAMILY PROTEIN"/>
    <property type="match status" value="1"/>
</dbReference>
<accession>A0ABT5AZ02</accession>
<keyword evidence="1" id="KW-0040">ANK repeat</keyword>
<sequence length="496" mass="50915">MRIEPQLALVEAAASGLLAAITDALDRGAQVDGVAQINRHGVVDPKTALYEAVRHLEVEAVRLLLARGARPEHTPLALTQASFWRTLSPAFAAAPGGPGSLVHVAAGAHVYHVDAEERSRRTQAIVAMLLAAGADPSPRDENGATPLHHAARVGKDAAVARALLATGVPVDAVDRAGWSALDHASDVGFATVLLDAGADPNGHAPDEGPLDRFFSGARLSCVEHQRRLTRQIAGGLVDIALLRLARGARATPGALFFAAGQGRPELVAALLAAGADPRDAEPNGHMSALVAAVRNGDARSVEALVAAGVPIEADAFWGTRSQAGAKIFAWLAARTDAATISDGLIRTAGVASAEEVAALIDAGADLERTIELGGVPGWTALHSAASQGNADAVRVLLARGASDRPGPDGKTALALARRSSAPDSRACSTMLVAGTRAKEPAPRVVDPHAVGERVSHAKFGVGTIVAVEGPAGEQRKLTIEFGGTRRVLLAKFVAPA</sequence>
<keyword evidence="3" id="KW-1185">Reference proteome</keyword>
<gene>
    <name evidence="2" type="ORF">POL58_02110</name>
</gene>
<evidence type="ECO:0000256" key="1">
    <source>
        <dbReference type="PROSITE-ProRule" id="PRU00023"/>
    </source>
</evidence>